<dbReference type="EMBL" id="JRKI01000006">
    <property type="protein sequence ID" value="KIZ19017.1"/>
    <property type="molecule type" value="Genomic_DNA"/>
</dbReference>
<proteinExistence type="predicted"/>
<evidence type="ECO:0000313" key="4">
    <source>
        <dbReference type="Proteomes" id="UP000032458"/>
    </source>
</evidence>
<dbReference type="GO" id="GO:0003700">
    <property type="term" value="F:DNA-binding transcription factor activity"/>
    <property type="evidence" value="ECO:0007669"/>
    <property type="project" value="InterPro"/>
</dbReference>
<dbReference type="Pfam" id="PF13411">
    <property type="entry name" value="MerR_1"/>
    <property type="match status" value="1"/>
</dbReference>
<dbReference type="PANTHER" id="PTHR30204">
    <property type="entry name" value="REDOX-CYCLING DRUG-SENSING TRANSCRIPTIONAL ACTIVATOR SOXR"/>
    <property type="match status" value="1"/>
</dbReference>
<dbReference type="PATRIC" id="fig|1240678.4.peg.982"/>
<dbReference type="SMART" id="SM00422">
    <property type="entry name" value="HTH_MERR"/>
    <property type="match status" value="1"/>
</dbReference>
<dbReference type="PANTHER" id="PTHR30204:SF93">
    <property type="entry name" value="HTH MERR-TYPE DOMAIN-CONTAINING PROTEIN"/>
    <property type="match status" value="1"/>
</dbReference>
<reference evidence="3 4" key="1">
    <citation type="submission" date="2014-09" db="EMBL/GenBank/DDBJ databases">
        <title>Draft genome sequence of Streptomyces natalensis ATCC 27448, producer of the antifungal pimaricin.</title>
        <authorList>
            <person name="Mendes M.V."/>
            <person name="Beites T."/>
            <person name="Pires S."/>
            <person name="Santos C.L."/>
            <person name="Moradas-Ferreira P."/>
        </authorList>
    </citation>
    <scope>NUCLEOTIDE SEQUENCE [LARGE SCALE GENOMIC DNA]</scope>
    <source>
        <strain evidence="3 4">ATCC 27448</strain>
    </source>
</reference>
<dbReference type="RefSeq" id="WP_030066961.1">
    <property type="nucleotide sequence ID" value="NZ_JRKI01000006.1"/>
</dbReference>
<feature type="domain" description="HTH merR-type" evidence="2">
    <location>
        <begin position="1"/>
        <end position="66"/>
    </location>
</feature>
<dbReference type="GO" id="GO:0003677">
    <property type="term" value="F:DNA binding"/>
    <property type="evidence" value="ECO:0007669"/>
    <property type="project" value="UniProtKB-KW"/>
</dbReference>
<accession>A0A0D7CUF0</accession>
<sequence>MAELAKEAGITVRTLRFYRERKLIPPPRREGRIAWYNEHHLARLRTIGALLERGHTLGGIGELLAAFESGRDVGELLGLDAPLVPPWSEETPVRLTPEELADHFRDDITPENLTASLDIGYLAVDGDEFVHISRRLLDASTELVNKGVPLAAVLEAGRQVRAHADALADLFTALIRTHVLADVLPATPTDRPPTPQDVGRIADTIDKLRPLPKGVVEAELSMAMDRRIRREIEQWLRACGDEEDGEGG</sequence>
<evidence type="ECO:0000256" key="1">
    <source>
        <dbReference type="ARBA" id="ARBA00023125"/>
    </source>
</evidence>
<protein>
    <submittedName>
        <fullName evidence="3">MerR family transcriptional regulator</fullName>
    </submittedName>
</protein>
<dbReference type="InterPro" id="IPR047057">
    <property type="entry name" value="MerR_fam"/>
</dbReference>
<organism evidence="3 4">
    <name type="scientific">Streptomyces natalensis ATCC 27448</name>
    <dbReference type="NCBI Taxonomy" id="1240678"/>
    <lineage>
        <taxon>Bacteria</taxon>
        <taxon>Bacillati</taxon>
        <taxon>Actinomycetota</taxon>
        <taxon>Actinomycetes</taxon>
        <taxon>Kitasatosporales</taxon>
        <taxon>Streptomycetaceae</taxon>
        <taxon>Streptomyces</taxon>
    </lineage>
</organism>
<gene>
    <name evidence="3" type="ORF">SNA_04650</name>
</gene>
<name>A0A0D7CUF0_9ACTN</name>
<keyword evidence="1" id="KW-0238">DNA-binding</keyword>
<evidence type="ECO:0000313" key="3">
    <source>
        <dbReference type="EMBL" id="KIZ19017.1"/>
    </source>
</evidence>
<dbReference type="AlphaFoldDB" id="A0A0D7CUF0"/>
<comment type="caution">
    <text evidence="3">The sequence shown here is derived from an EMBL/GenBank/DDBJ whole genome shotgun (WGS) entry which is preliminary data.</text>
</comment>
<dbReference type="InterPro" id="IPR009061">
    <property type="entry name" value="DNA-bd_dom_put_sf"/>
</dbReference>
<dbReference type="SUPFAM" id="SSF46955">
    <property type="entry name" value="Putative DNA-binding domain"/>
    <property type="match status" value="1"/>
</dbReference>
<dbReference type="PROSITE" id="PS50937">
    <property type="entry name" value="HTH_MERR_2"/>
    <property type="match status" value="1"/>
</dbReference>
<dbReference type="InterPro" id="IPR000551">
    <property type="entry name" value="MerR-type_HTH_dom"/>
</dbReference>
<dbReference type="Proteomes" id="UP000032458">
    <property type="component" value="Unassembled WGS sequence"/>
</dbReference>
<dbReference type="Gene3D" id="1.10.1660.10">
    <property type="match status" value="1"/>
</dbReference>
<keyword evidence="4" id="KW-1185">Reference proteome</keyword>
<evidence type="ECO:0000259" key="2">
    <source>
        <dbReference type="PROSITE" id="PS50937"/>
    </source>
</evidence>